<feature type="transmembrane region" description="Helical" evidence="1">
    <location>
        <begin position="166"/>
        <end position="190"/>
    </location>
</feature>
<name>A0A845A3P5_9SPHN</name>
<feature type="transmembrane region" description="Helical" evidence="1">
    <location>
        <begin position="375"/>
        <end position="399"/>
    </location>
</feature>
<feature type="transmembrane region" description="Helical" evidence="1">
    <location>
        <begin position="317"/>
        <end position="337"/>
    </location>
</feature>
<feature type="transmembrane region" description="Helical" evidence="1">
    <location>
        <begin position="531"/>
        <end position="553"/>
    </location>
</feature>
<evidence type="ECO:0000256" key="1">
    <source>
        <dbReference type="SAM" id="Phobius"/>
    </source>
</evidence>
<feature type="domain" description="YdbS-like PH" evidence="2">
    <location>
        <begin position="561"/>
        <end position="627"/>
    </location>
</feature>
<dbReference type="Pfam" id="PF03703">
    <property type="entry name" value="bPH_2"/>
    <property type="match status" value="3"/>
</dbReference>
<dbReference type="Proteomes" id="UP000460626">
    <property type="component" value="Unassembled WGS sequence"/>
</dbReference>
<feature type="transmembrane region" description="Helical" evidence="1">
    <location>
        <begin position="141"/>
        <end position="160"/>
    </location>
</feature>
<feature type="transmembrane region" description="Helical" evidence="1">
    <location>
        <begin position="502"/>
        <end position="525"/>
    </location>
</feature>
<keyword evidence="1" id="KW-0812">Transmembrane</keyword>
<evidence type="ECO:0000313" key="4">
    <source>
        <dbReference type="Proteomes" id="UP000460626"/>
    </source>
</evidence>
<protein>
    <submittedName>
        <fullName evidence="3">PH domain-containing protein</fullName>
    </submittedName>
</protein>
<dbReference type="EMBL" id="WTYH01000001">
    <property type="protein sequence ID" value="MXO94725.1"/>
    <property type="molecule type" value="Genomic_DNA"/>
</dbReference>
<proteinExistence type="predicted"/>
<dbReference type="AlphaFoldDB" id="A0A845A3P5"/>
<dbReference type="InterPro" id="IPR005182">
    <property type="entry name" value="YdbS-like_PH"/>
</dbReference>
<comment type="caution">
    <text evidence="3">The sequence shown here is derived from an EMBL/GenBank/DDBJ whole genome shotgun (WGS) entry which is preliminary data.</text>
</comment>
<dbReference type="PANTHER" id="PTHR34473:SF2">
    <property type="entry name" value="UPF0699 TRANSMEMBRANE PROTEIN YDBT"/>
    <property type="match status" value="1"/>
</dbReference>
<feature type="domain" description="YdbS-like PH" evidence="2">
    <location>
        <begin position="407"/>
        <end position="461"/>
    </location>
</feature>
<accession>A0A845A3P5</accession>
<sequence>MGAGYHPAGYRGAVRLLPADKALAIARLSHGGGSAARGARGHVSCRYRGAVQPGAAPRCRAGAAGAGLWHRPADPAHGGHAQRVGRPSGLVARNRGCHARGHPRAREARIVVNEAFGAKAAGDVAPGEWRRVNPLSIFARTARGLVSGLVPAAFVLFGAARSENFSAAWIVFPILLAIFGAQIGAAWLAWSRTRYRIGENDVRLEQGILSRSARSIPYDRIQDVSLEQRLLPRLLGLVEVKFETGAGGKEELALAYVSEAEGERLRETVRALVDGADTFVEAPAGSAAGPLAGAGEVPVAAADPRTRTLFAMQPRRLLVYGLFSFSLVIFAVILGAAQQFDFLFNVWDWLDVFIEDERYRGAADALAGYSTSAKIAAALYALVTIIVVGMASGVAQVFVRDWGFLLERTAKGFRRRRGLLTKTDVVMPVHRVQALVVSTGWLRRRFGWHGLAFISLAQDSGKANHEVAPFATMDEIAPIVAEAGFTLPGAAVRWWRPAPAYYAIRAGLAVLLVAVALTVAVVVAAAEGTPLWPLLLLIVPVAAWQALRGWYLWRVERHALDRAQVLSKRGWLSPNLQIASRAKLHSAGITQGPFGRWLGYCTLNLGLAGGTMAFRGLRREDARSLRAAVLDSMIATDFSQLPR</sequence>
<gene>
    <name evidence="3" type="ORF">GRI62_14070</name>
</gene>
<evidence type="ECO:0000259" key="2">
    <source>
        <dbReference type="Pfam" id="PF03703"/>
    </source>
</evidence>
<keyword evidence="1" id="KW-1133">Transmembrane helix</keyword>
<evidence type="ECO:0000313" key="3">
    <source>
        <dbReference type="EMBL" id="MXO94725.1"/>
    </source>
</evidence>
<reference evidence="3 4" key="1">
    <citation type="submission" date="2019-12" db="EMBL/GenBank/DDBJ databases">
        <title>Genomic-based taxomic classification of the family Erythrobacteraceae.</title>
        <authorList>
            <person name="Xu L."/>
        </authorList>
    </citation>
    <scope>NUCLEOTIDE SEQUENCE [LARGE SCALE GENOMIC DNA]</scope>
    <source>
        <strain evidence="3 4">RC4-10-4</strain>
    </source>
</reference>
<feature type="domain" description="YdbS-like PH" evidence="2">
    <location>
        <begin position="190"/>
        <end position="268"/>
    </location>
</feature>
<keyword evidence="4" id="KW-1185">Reference proteome</keyword>
<keyword evidence="1" id="KW-0472">Membrane</keyword>
<organism evidence="3 4">
    <name type="scientific">Aurantiacibacter arachoides</name>
    <dbReference type="NCBI Taxonomy" id="1850444"/>
    <lineage>
        <taxon>Bacteria</taxon>
        <taxon>Pseudomonadati</taxon>
        <taxon>Pseudomonadota</taxon>
        <taxon>Alphaproteobacteria</taxon>
        <taxon>Sphingomonadales</taxon>
        <taxon>Erythrobacteraceae</taxon>
        <taxon>Aurantiacibacter</taxon>
    </lineage>
</organism>
<dbReference type="PANTHER" id="PTHR34473">
    <property type="entry name" value="UPF0699 TRANSMEMBRANE PROTEIN YDBS"/>
    <property type="match status" value="1"/>
</dbReference>